<proteinExistence type="predicted"/>
<accession>A0ABP0LDF7</accession>
<gene>
    <name evidence="1" type="ORF">SCF082_LOCUS21679</name>
</gene>
<name>A0ABP0LDF7_9DINO</name>
<sequence length="109" mass="12498">MFNNSFQAWSFSVLGRKPDIIQHARKMVEHHQKNSTAINQFLESHPGTRSLVSNLTHVASRMQVSKGVWSNSWDRVRTLIYQVAYLVENGYLTGYQQIVLWLSGESTTS</sequence>
<evidence type="ECO:0000313" key="2">
    <source>
        <dbReference type="Proteomes" id="UP001642464"/>
    </source>
</evidence>
<dbReference type="EMBL" id="CAXAMM010015446">
    <property type="protein sequence ID" value="CAK9036322.1"/>
    <property type="molecule type" value="Genomic_DNA"/>
</dbReference>
<protein>
    <submittedName>
        <fullName evidence="1">Uncharacterized protein</fullName>
    </submittedName>
</protein>
<dbReference type="Proteomes" id="UP001642464">
    <property type="component" value="Unassembled WGS sequence"/>
</dbReference>
<evidence type="ECO:0000313" key="1">
    <source>
        <dbReference type="EMBL" id="CAK9036322.1"/>
    </source>
</evidence>
<keyword evidence="2" id="KW-1185">Reference proteome</keyword>
<organism evidence="1 2">
    <name type="scientific">Durusdinium trenchii</name>
    <dbReference type="NCBI Taxonomy" id="1381693"/>
    <lineage>
        <taxon>Eukaryota</taxon>
        <taxon>Sar</taxon>
        <taxon>Alveolata</taxon>
        <taxon>Dinophyceae</taxon>
        <taxon>Suessiales</taxon>
        <taxon>Symbiodiniaceae</taxon>
        <taxon>Durusdinium</taxon>
    </lineage>
</organism>
<comment type="caution">
    <text evidence="1">The sequence shown here is derived from an EMBL/GenBank/DDBJ whole genome shotgun (WGS) entry which is preliminary data.</text>
</comment>
<reference evidence="1 2" key="1">
    <citation type="submission" date="2024-02" db="EMBL/GenBank/DDBJ databases">
        <authorList>
            <person name="Chen Y."/>
            <person name="Shah S."/>
            <person name="Dougan E. K."/>
            <person name="Thang M."/>
            <person name="Chan C."/>
        </authorList>
    </citation>
    <scope>NUCLEOTIDE SEQUENCE [LARGE SCALE GENOMIC DNA]</scope>
</reference>